<feature type="signal peptide" evidence="1">
    <location>
        <begin position="1"/>
        <end position="20"/>
    </location>
</feature>
<name>A0AAV9ZAR7_9AGAR</name>
<dbReference type="EMBL" id="JAWWNJ010000171">
    <property type="protein sequence ID" value="KAK6977184.1"/>
    <property type="molecule type" value="Genomic_DNA"/>
</dbReference>
<organism evidence="2 3">
    <name type="scientific">Favolaschia claudopus</name>
    <dbReference type="NCBI Taxonomy" id="2862362"/>
    <lineage>
        <taxon>Eukaryota</taxon>
        <taxon>Fungi</taxon>
        <taxon>Dikarya</taxon>
        <taxon>Basidiomycota</taxon>
        <taxon>Agaricomycotina</taxon>
        <taxon>Agaricomycetes</taxon>
        <taxon>Agaricomycetidae</taxon>
        <taxon>Agaricales</taxon>
        <taxon>Marasmiineae</taxon>
        <taxon>Mycenaceae</taxon>
        <taxon>Favolaschia</taxon>
    </lineage>
</organism>
<keyword evidence="1" id="KW-0732">Signal</keyword>
<sequence>SSVLWRLGVLALLLWRVVFAADAKGSVEETVGVVHRLERRNTVGDGVYKCRARLQKPGRRYRVLTPGLVDILFHTYKSARRCGSRFLQMRPS</sequence>
<feature type="non-terminal residue" evidence="2">
    <location>
        <position position="1"/>
    </location>
</feature>
<keyword evidence="3" id="KW-1185">Reference proteome</keyword>
<proteinExistence type="predicted"/>
<dbReference type="AlphaFoldDB" id="A0AAV9ZAR7"/>
<comment type="caution">
    <text evidence="2">The sequence shown here is derived from an EMBL/GenBank/DDBJ whole genome shotgun (WGS) entry which is preliminary data.</text>
</comment>
<reference evidence="2 3" key="1">
    <citation type="journal article" date="2024" name="J Genomics">
        <title>Draft genome sequencing and assembly of Favolaschia claudopus CIRM-BRFM 2984 isolated from oak limbs.</title>
        <authorList>
            <person name="Navarro D."/>
            <person name="Drula E."/>
            <person name="Chaduli D."/>
            <person name="Cazenave R."/>
            <person name="Ahrendt S."/>
            <person name="Wang J."/>
            <person name="Lipzen A."/>
            <person name="Daum C."/>
            <person name="Barry K."/>
            <person name="Grigoriev I.V."/>
            <person name="Favel A."/>
            <person name="Rosso M.N."/>
            <person name="Martin F."/>
        </authorList>
    </citation>
    <scope>NUCLEOTIDE SEQUENCE [LARGE SCALE GENOMIC DNA]</scope>
    <source>
        <strain evidence="2 3">CIRM-BRFM 2984</strain>
    </source>
</reference>
<evidence type="ECO:0008006" key="4">
    <source>
        <dbReference type="Google" id="ProtNLM"/>
    </source>
</evidence>
<gene>
    <name evidence="2" type="ORF">R3P38DRAFT_3125662</name>
</gene>
<dbReference type="Proteomes" id="UP001362999">
    <property type="component" value="Unassembled WGS sequence"/>
</dbReference>
<protein>
    <recommendedName>
        <fullName evidence="4">Secreted protein</fullName>
    </recommendedName>
</protein>
<accession>A0AAV9ZAR7</accession>
<feature type="chain" id="PRO_5043451966" description="Secreted protein" evidence="1">
    <location>
        <begin position="21"/>
        <end position="92"/>
    </location>
</feature>
<evidence type="ECO:0000313" key="3">
    <source>
        <dbReference type="Proteomes" id="UP001362999"/>
    </source>
</evidence>
<evidence type="ECO:0000313" key="2">
    <source>
        <dbReference type="EMBL" id="KAK6977184.1"/>
    </source>
</evidence>
<evidence type="ECO:0000256" key="1">
    <source>
        <dbReference type="SAM" id="SignalP"/>
    </source>
</evidence>